<evidence type="ECO:0000313" key="1">
    <source>
        <dbReference type="EMBL" id="KAG1303717.1"/>
    </source>
</evidence>
<name>A0A9P6X268_RHIOR</name>
<accession>A0A9P6X268</accession>
<dbReference type="AlphaFoldDB" id="A0A9P6X268"/>
<gene>
    <name evidence="1" type="ORF">G6F64_009837</name>
</gene>
<proteinExistence type="predicted"/>
<comment type="caution">
    <text evidence="1">The sequence shown here is derived from an EMBL/GenBank/DDBJ whole genome shotgun (WGS) entry which is preliminary data.</text>
</comment>
<dbReference type="EMBL" id="JAANQT010001883">
    <property type="protein sequence ID" value="KAG1303717.1"/>
    <property type="molecule type" value="Genomic_DNA"/>
</dbReference>
<dbReference type="Proteomes" id="UP000716291">
    <property type="component" value="Unassembled WGS sequence"/>
</dbReference>
<reference evidence="1" key="1">
    <citation type="journal article" date="2020" name="Microb. Genom.">
        <title>Genetic diversity of clinical and environmental Mucorales isolates obtained from an investigation of mucormycosis cases among solid organ transplant recipients.</title>
        <authorList>
            <person name="Nguyen M.H."/>
            <person name="Kaul D."/>
            <person name="Muto C."/>
            <person name="Cheng S.J."/>
            <person name="Richter R.A."/>
            <person name="Bruno V.M."/>
            <person name="Liu G."/>
            <person name="Beyhan S."/>
            <person name="Sundermann A.J."/>
            <person name="Mounaud S."/>
            <person name="Pasculle A.W."/>
            <person name="Nierman W.C."/>
            <person name="Driscoll E."/>
            <person name="Cumbie R."/>
            <person name="Clancy C.J."/>
            <person name="Dupont C.L."/>
        </authorList>
    </citation>
    <scope>NUCLEOTIDE SEQUENCE</scope>
    <source>
        <strain evidence="1">GL11</strain>
    </source>
</reference>
<organism evidence="1 2">
    <name type="scientific">Rhizopus oryzae</name>
    <name type="common">Mucormycosis agent</name>
    <name type="synonym">Rhizopus arrhizus var. delemar</name>
    <dbReference type="NCBI Taxonomy" id="64495"/>
    <lineage>
        <taxon>Eukaryota</taxon>
        <taxon>Fungi</taxon>
        <taxon>Fungi incertae sedis</taxon>
        <taxon>Mucoromycota</taxon>
        <taxon>Mucoromycotina</taxon>
        <taxon>Mucoromycetes</taxon>
        <taxon>Mucorales</taxon>
        <taxon>Mucorineae</taxon>
        <taxon>Rhizopodaceae</taxon>
        <taxon>Rhizopus</taxon>
    </lineage>
</organism>
<sequence length="133" mass="14679">MLQRIWSLINTVFDHSCIDCRSGEKSSNASADSRNINRTIASIDEIARKTSGRKVDMLFKANSMEFGCTECGRFGVYKNTKELTEGTFKMPKVMKDMFVHLSNSSPSLVSDLAVAGFLLMGIALLCSGKVIKE</sequence>
<keyword evidence="2" id="KW-1185">Reference proteome</keyword>
<dbReference type="OrthoDB" id="2269854at2759"/>
<evidence type="ECO:0000313" key="2">
    <source>
        <dbReference type="Proteomes" id="UP000716291"/>
    </source>
</evidence>
<protein>
    <submittedName>
        <fullName evidence="1">Uncharacterized protein</fullName>
    </submittedName>
</protein>